<dbReference type="OrthoDB" id="2283649at2759"/>
<keyword evidence="1" id="KW-0238">DNA-binding</keyword>
<reference evidence="4 5" key="1">
    <citation type="submission" date="2014-09" db="EMBL/GenBank/DDBJ databases">
        <authorList>
            <person name="Ellenberger Sabrina"/>
        </authorList>
    </citation>
    <scope>NUCLEOTIDE SEQUENCE [LARGE SCALE GENOMIC DNA]</scope>
    <source>
        <strain evidence="4 5">CBS 412.66</strain>
    </source>
</reference>
<dbReference type="InterPro" id="IPR010095">
    <property type="entry name" value="Cas12f1-like_TNB"/>
</dbReference>
<sequence length="130" mass="14371">MLPTKSQKDCFKRASNPPAPRDKATDSSVNTRIIAPGNASFGTSMKGKLPALTKQITEAVKKFSKYSTGTSFIYADEYLTSQTCNKCKQRKLTNLNTARSKRKVHAVLKCNACNTVWNLDKMALHVTALQ</sequence>
<feature type="region of interest" description="Disordered" evidence="2">
    <location>
        <begin position="1"/>
        <end position="28"/>
    </location>
</feature>
<evidence type="ECO:0000259" key="3">
    <source>
        <dbReference type="Pfam" id="PF07282"/>
    </source>
</evidence>
<feature type="domain" description="Cas12f1-like TNB" evidence="3">
    <location>
        <begin position="68"/>
        <end position="123"/>
    </location>
</feature>
<proteinExistence type="predicted"/>
<gene>
    <name evidence="4" type="primary">PARPA_07849.1 scaffold 30874</name>
</gene>
<dbReference type="AlphaFoldDB" id="A0A0B7N8F1"/>
<protein>
    <recommendedName>
        <fullName evidence="3">Cas12f1-like TNB domain-containing protein</fullName>
    </recommendedName>
</protein>
<organism evidence="4 5">
    <name type="scientific">Parasitella parasitica</name>
    <dbReference type="NCBI Taxonomy" id="35722"/>
    <lineage>
        <taxon>Eukaryota</taxon>
        <taxon>Fungi</taxon>
        <taxon>Fungi incertae sedis</taxon>
        <taxon>Mucoromycota</taxon>
        <taxon>Mucoromycotina</taxon>
        <taxon>Mucoromycetes</taxon>
        <taxon>Mucorales</taxon>
        <taxon>Mucorineae</taxon>
        <taxon>Mucoraceae</taxon>
        <taxon>Parasitella</taxon>
    </lineage>
</organism>
<dbReference type="GO" id="GO:0003677">
    <property type="term" value="F:DNA binding"/>
    <property type="evidence" value="ECO:0007669"/>
    <property type="project" value="UniProtKB-KW"/>
</dbReference>
<evidence type="ECO:0000313" key="4">
    <source>
        <dbReference type="EMBL" id="CEP13719.1"/>
    </source>
</evidence>
<name>A0A0B7N8F1_9FUNG</name>
<dbReference type="Pfam" id="PF07282">
    <property type="entry name" value="Cas12f1-like_TNB"/>
    <property type="match status" value="1"/>
</dbReference>
<evidence type="ECO:0000313" key="5">
    <source>
        <dbReference type="Proteomes" id="UP000054107"/>
    </source>
</evidence>
<dbReference type="EMBL" id="LN730505">
    <property type="protein sequence ID" value="CEP13719.1"/>
    <property type="molecule type" value="Genomic_DNA"/>
</dbReference>
<accession>A0A0B7N8F1</accession>
<dbReference type="Proteomes" id="UP000054107">
    <property type="component" value="Unassembled WGS sequence"/>
</dbReference>
<keyword evidence="5" id="KW-1185">Reference proteome</keyword>
<feature type="compositionally biased region" description="Basic and acidic residues" evidence="2">
    <location>
        <begin position="1"/>
        <end position="12"/>
    </location>
</feature>
<evidence type="ECO:0000256" key="2">
    <source>
        <dbReference type="SAM" id="MobiDB-lite"/>
    </source>
</evidence>
<evidence type="ECO:0000256" key="1">
    <source>
        <dbReference type="ARBA" id="ARBA00023125"/>
    </source>
</evidence>